<feature type="region of interest" description="Disordered" evidence="1">
    <location>
        <begin position="81"/>
        <end position="116"/>
    </location>
</feature>
<proteinExistence type="predicted"/>
<name>A0A368QNT6_SETIT</name>
<accession>A0A368QNT6</accession>
<feature type="compositionally biased region" description="Low complexity" evidence="1">
    <location>
        <begin position="369"/>
        <end position="388"/>
    </location>
</feature>
<feature type="compositionally biased region" description="Low complexity" evidence="1">
    <location>
        <begin position="334"/>
        <end position="344"/>
    </location>
</feature>
<dbReference type="AlphaFoldDB" id="A0A368QNT6"/>
<organism evidence="2">
    <name type="scientific">Setaria italica</name>
    <name type="common">Foxtail millet</name>
    <name type="synonym">Panicum italicum</name>
    <dbReference type="NCBI Taxonomy" id="4555"/>
    <lineage>
        <taxon>Eukaryota</taxon>
        <taxon>Viridiplantae</taxon>
        <taxon>Streptophyta</taxon>
        <taxon>Embryophyta</taxon>
        <taxon>Tracheophyta</taxon>
        <taxon>Spermatophyta</taxon>
        <taxon>Magnoliopsida</taxon>
        <taxon>Liliopsida</taxon>
        <taxon>Poales</taxon>
        <taxon>Poaceae</taxon>
        <taxon>PACMAD clade</taxon>
        <taxon>Panicoideae</taxon>
        <taxon>Panicodae</taxon>
        <taxon>Paniceae</taxon>
        <taxon>Cenchrinae</taxon>
        <taxon>Setaria</taxon>
    </lineage>
</organism>
<feature type="region of interest" description="Disordered" evidence="1">
    <location>
        <begin position="369"/>
        <end position="404"/>
    </location>
</feature>
<reference evidence="2" key="1">
    <citation type="journal article" date="2012" name="Nat. Biotechnol.">
        <title>Reference genome sequence of the model plant Setaria.</title>
        <authorList>
            <person name="Bennetzen J.L."/>
            <person name="Schmutz J."/>
            <person name="Wang H."/>
            <person name="Percifield R."/>
            <person name="Hawkins J."/>
            <person name="Pontaroli A.C."/>
            <person name="Estep M."/>
            <person name="Feng L."/>
            <person name="Vaughn J.N."/>
            <person name="Grimwood J."/>
            <person name="Jenkins J."/>
            <person name="Barry K."/>
            <person name="Lindquist E."/>
            <person name="Hellsten U."/>
            <person name="Deshpande S."/>
            <person name="Wang X."/>
            <person name="Wu X."/>
            <person name="Mitros T."/>
            <person name="Triplett J."/>
            <person name="Yang X."/>
            <person name="Ye C.Y."/>
            <person name="Mauro-Herrera M."/>
            <person name="Wang L."/>
            <person name="Li P."/>
            <person name="Sharma M."/>
            <person name="Sharma R."/>
            <person name="Ronald P.C."/>
            <person name="Panaud O."/>
            <person name="Kellogg E.A."/>
            <person name="Brutnell T.P."/>
            <person name="Doust A.N."/>
            <person name="Tuskan G.A."/>
            <person name="Rokhsar D."/>
            <person name="Devos K.M."/>
        </authorList>
    </citation>
    <scope>NUCLEOTIDE SEQUENCE [LARGE SCALE GENOMIC DNA]</scope>
    <source>
        <strain evidence="2">Yugu1</strain>
    </source>
</reference>
<dbReference type="EMBL" id="CM003530">
    <property type="protein sequence ID" value="RCV19484.1"/>
    <property type="molecule type" value="Genomic_DNA"/>
</dbReference>
<feature type="compositionally biased region" description="Basic and acidic residues" evidence="1">
    <location>
        <begin position="390"/>
        <end position="404"/>
    </location>
</feature>
<feature type="compositionally biased region" description="Low complexity" evidence="1">
    <location>
        <begin position="201"/>
        <end position="214"/>
    </location>
</feature>
<evidence type="ECO:0000256" key="1">
    <source>
        <dbReference type="SAM" id="MobiDB-lite"/>
    </source>
</evidence>
<protein>
    <submittedName>
        <fullName evidence="2">Uncharacterized protein</fullName>
    </submittedName>
</protein>
<feature type="region of interest" description="Disordered" evidence="1">
    <location>
        <begin position="201"/>
        <end position="234"/>
    </location>
</feature>
<reference evidence="2" key="2">
    <citation type="submission" date="2015-07" db="EMBL/GenBank/DDBJ databases">
        <authorList>
            <person name="Noorani M."/>
        </authorList>
    </citation>
    <scope>NUCLEOTIDE SEQUENCE</scope>
    <source>
        <strain evidence="2">Yugu1</strain>
    </source>
</reference>
<gene>
    <name evidence="2" type="ORF">SETIT_3G388600v2</name>
</gene>
<feature type="compositionally biased region" description="Acidic residues" evidence="1">
    <location>
        <begin position="323"/>
        <end position="333"/>
    </location>
</feature>
<sequence length="453" mass="50020">MARGLCGISAAATPACRRERSPFQRCRHGGAAACRRGGHRPGLKLRRPSNFSCSWFGRGAPFFLWLPRSVRGTCRFSWSEPRSGWPRPGGRDPAGYEPAVARGHSGGGTRAQWKGASGARCRLHMGTRWPIGRPAVRWWPHGAREEEAARRGSGARRPGERLLFRQRRRCPATATRAASARTVCLWVMGAEAPPLLRLPVRAAAPRRPPSSSRRLSGKQIATPPSRKGAARPPPHLDLLQRLHLGRLLCSHHGASTSSSPPLQQLQLAKNIPFSLISIRVDFAEQGSEEQGNKDMDALSAVMDKVKSHPEVVEKRHRSKDKEPEAEEKVEEGEAAQNADVAASADKTEESNVEQAVEEIQAVVAVVQQEQTAPTTETPTKTAATAETSAEGEKPEETNREVEKDDPKKRLDFLGFFTMLFERFCSPATRRKIKWYAGQVWISRCVILDLSCLH</sequence>
<evidence type="ECO:0000313" key="2">
    <source>
        <dbReference type="EMBL" id="RCV19484.1"/>
    </source>
</evidence>
<feature type="region of interest" description="Disordered" evidence="1">
    <location>
        <begin position="305"/>
        <end position="353"/>
    </location>
</feature>